<proteinExistence type="predicted"/>
<feature type="compositionally biased region" description="Basic residues" evidence="1">
    <location>
        <begin position="112"/>
        <end position="121"/>
    </location>
</feature>
<evidence type="ECO:0000256" key="1">
    <source>
        <dbReference type="SAM" id="MobiDB-lite"/>
    </source>
</evidence>
<name>A0AA84Z8R5_9TREM</name>
<dbReference type="Proteomes" id="UP000050790">
    <property type="component" value="Unassembled WGS sequence"/>
</dbReference>
<sequence>MILNQVRICTFASTILALEVELERLRKLVRKYRTESIILAKPRKSKSLEYSAELRSSENKDAYESHNAVSSLNCEQLSSPNIPKSRCVQFAPVNNCCESVSRLSDSDEVIRKPNRPSQHRTRFLDPPTNIDMPSRYHPVPKYSPEEESKRNFTYTAMDLIERRRFQESFLHLHEFYRKNYPLDSELVIELRTLRGVYEHTGGHNLALMAALENTLEEALKVEKDRRLTILNDYNKPNKPDYFSPQYERDYRWQAAIRSYEIEQANREFRLIQSELERLKALQAERRNQ</sequence>
<dbReference type="WBParaSite" id="SMRG1_13730.1">
    <property type="protein sequence ID" value="SMRG1_13730.1"/>
    <property type="gene ID" value="SMRG1_13730"/>
</dbReference>
<reference evidence="3" key="1">
    <citation type="submission" date="2023-11" db="UniProtKB">
        <authorList>
            <consortium name="WormBaseParasite"/>
        </authorList>
    </citation>
    <scope>IDENTIFICATION</scope>
</reference>
<organism evidence="2 3">
    <name type="scientific">Schistosoma margrebowiei</name>
    <dbReference type="NCBI Taxonomy" id="48269"/>
    <lineage>
        <taxon>Eukaryota</taxon>
        <taxon>Metazoa</taxon>
        <taxon>Spiralia</taxon>
        <taxon>Lophotrochozoa</taxon>
        <taxon>Platyhelminthes</taxon>
        <taxon>Trematoda</taxon>
        <taxon>Digenea</taxon>
        <taxon>Strigeidida</taxon>
        <taxon>Schistosomatoidea</taxon>
        <taxon>Schistosomatidae</taxon>
        <taxon>Schistosoma</taxon>
    </lineage>
</organism>
<evidence type="ECO:0000313" key="2">
    <source>
        <dbReference type="Proteomes" id="UP000050790"/>
    </source>
</evidence>
<protein>
    <submittedName>
        <fullName evidence="3">Uncharacterized protein</fullName>
    </submittedName>
</protein>
<evidence type="ECO:0000313" key="3">
    <source>
        <dbReference type="WBParaSite" id="SMRG1_13730.1"/>
    </source>
</evidence>
<feature type="region of interest" description="Disordered" evidence="1">
    <location>
        <begin position="108"/>
        <end position="135"/>
    </location>
</feature>
<dbReference type="AlphaFoldDB" id="A0AA84Z8R5"/>
<accession>A0AA84Z8R5</accession>